<dbReference type="Proteomes" id="UP000270697">
    <property type="component" value="Unassembled WGS sequence"/>
</dbReference>
<evidence type="ECO:0000313" key="2">
    <source>
        <dbReference type="EMBL" id="SFN57089.1"/>
    </source>
</evidence>
<organism evidence="2 3">
    <name type="scientific">Saccharopolyspora antimicrobica</name>
    <dbReference type="NCBI Taxonomy" id="455193"/>
    <lineage>
        <taxon>Bacteria</taxon>
        <taxon>Bacillati</taxon>
        <taxon>Actinomycetota</taxon>
        <taxon>Actinomycetes</taxon>
        <taxon>Pseudonocardiales</taxon>
        <taxon>Pseudonocardiaceae</taxon>
        <taxon>Saccharopolyspora</taxon>
    </lineage>
</organism>
<dbReference type="EMBL" id="FOUP01000005">
    <property type="protein sequence ID" value="SFN57089.1"/>
    <property type="molecule type" value="Genomic_DNA"/>
</dbReference>
<dbReference type="AlphaFoldDB" id="A0A1I5A4D2"/>
<reference evidence="2 3" key="1">
    <citation type="submission" date="2016-10" db="EMBL/GenBank/DDBJ databases">
        <authorList>
            <person name="de Groot N.N."/>
        </authorList>
    </citation>
    <scope>NUCLEOTIDE SEQUENCE [LARGE SCALE GENOMIC DNA]</scope>
    <source>
        <strain evidence="2 3">CPCC 201259</strain>
    </source>
</reference>
<evidence type="ECO:0000313" key="1">
    <source>
        <dbReference type="EMBL" id="RKT83287.1"/>
    </source>
</evidence>
<proteinExistence type="predicted"/>
<reference evidence="1 4" key="2">
    <citation type="submission" date="2018-10" db="EMBL/GenBank/DDBJ databases">
        <title>Sequencing the genomes of 1000 actinobacteria strains.</title>
        <authorList>
            <person name="Klenk H.-P."/>
        </authorList>
    </citation>
    <scope>NUCLEOTIDE SEQUENCE [LARGE SCALE GENOMIC DNA]</scope>
    <source>
        <strain evidence="1 4">DSM 45119</strain>
    </source>
</reference>
<sequence>MALGNEVRVSDDTLFGVTSRPVFFQARHLPFSTARPVRAVSAREEVVMHLLLQHQGRVRHRRLSTATRPRRSPLTRRQIAEQLFRHTSWVQRKPGAMWDAVPAAPRAAVR</sequence>
<dbReference type="STRING" id="455193.SAMN05421805_105228"/>
<gene>
    <name evidence="1" type="ORF">ATL45_1568</name>
    <name evidence="2" type="ORF">SAMN05421805_105228</name>
</gene>
<keyword evidence="4" id="KW-1185">Reference proteome</keyword>
<accession>A0A1I5A4D2</accession>
<evidence type="ECO:0000313" key="3">
    <source>
        <dbReference type="Proteomes" id="UP000199398"/>
    </source>
</evidence>
<name>A0A1I5A4D2_9PSEU</name>
<protein>
    <submittedName>
        <fullName evidence="2">Uncharacterized protein</fullName>
    </submittedName>
</protein>
<evidence type="ECO:0000313" key="4">
    <source>
        <dbReference type="Proteomes" id="UP000270697"/>
    </source>
</evidence>
<dbReference type="EMBL" id="RBXX01000002">
    <property type="protein sequence ID" value="RKT83287.1"/>
    <property type="molecule type" value="Genomic_DNA"/>
</dbReference>
<dbReference type="Proteomes" id="UP000199398">
    <property type="component" value="Unassembled WGS sequence"/>
</dbReference>